<evidence type="ECO:0000256" key="7">
    <source>
        <dbReference type="ARBA" id="ARBA00022835"/>
    </source>
</evidence>
<dbReference type="GO" id="GO:0016075">
    <property type="term" value="P:rRNA catabolic process"/>
    <property type="evidence" value="ECO:0007669"/>
    <property type="project" value="TreeGrafter"/>
</dbReference>
<comment type="similarity">
    <text evidence="3">Belongs to the RNase PH family.</text>
</comment>
<dbReference type="CTD" id="32665"/>
<evidence type="ECO:0000259" key="13">
    <source>
        <dbReference type="Pfam" id="PF03725"/>
    </source>
</evidence>
<accession>A0AAJ7BXR5</accession>
<evidence type="ECO:0000256" key="8">
    <source>
        <dbReference type="ARBA" id="ARBA00022884"/>
    </source>
</evidence>
<evidence type="ECO:0000256" key="5">
    <source>
        <dbReference type="ARBA" id="ARBA00022490"/>
    </source>
</evidence>
<dbReference type="GO" id="GO:0034473">
    <property type="term" value="P:U1 snRNA 3'-end processing"/>
    <property type="evidence" value="ECO:0007669"/>
    <property type="project" value="TreeGrafter"/>
</dbReference>
<dbReference type="SUPFAM" id="SSF54211">
    <property type="entry name" value="Ribosomal protein S5 domain 2-like"/>
    <property type="match status" value="1"/>
</dbReference>
<keyword evidence="7" id="KW-0271">Exosome</keyword>
<dbReference type="KEGG" id="ccin:107268573"/>
<dbReference type="GO" id="GO:0071028">
    <property type="term" value="P:nuclear mRNA surveillance"/>
    <property type="evidence" value="ECO:0007669"/>
    <property type="project" value="TreeGrafter"/>
</dbReference>
<gene>
    <name evidence="15" type="primary">LOC107268573</name>
</gene>
<keyword evidence="5" id="KW-0963">Cytoplasm</keyword>
<evidence type="ECO:0000256" key="4">
    <source>
        <dbReference type="ARBA" id="ARBA00019572"/>
    </source>
</evidence>
<feature type="compositionally biased region" description="Acidic residues" evidence="11">
    <location>
        <begin position="388"/>
        <end position="400"/>
    </location>
</feature>
<feature type="domain" description="Exoribonuclease phosphorolytic" evidence="12">
    <location>
        <begin position="31"/>
        <end position="163"/>
    </location>
</feature>
<organism evidence="14 15">
    <name type="scientific">Cephus cinctus</name>
    <name type="common">Wheat stem sawfly</name>
    <dbReference type="NCBI Taxonomy" id="211228"/>
    <lineage>
        <taxon>Eukaryota</taxon>
        <taxon>Metazoa</taxon>
        <taxon>Ecdysozoa</taxon>
        <taxon>Arthropoda</taxon>
        <taxon>Hexapoda</taxon>
        <taxon>Insecta</taxon>
        <taxon>Pterygota</taxon>
        <taxon>Neoptera</taxon>
        <taxon>Endopterygota</taxon>
        <taxon>Hymenoptera</taxon>
        <taxon>Cephoidea</taxon>
        <taxon>Cephidae</taxon>
        <taxon>Cephus</taxon>
    </lineage>
</organism>
<feature type="region of interest" description="Disordered" evidence="11">
    <location>
        <begin position="388"/>
        <end position="410"/>
    </location>
</feature>
<evidence type="ECO:0000256" key="11">
    <source>
        <dbReference type="SAM" id="MobiDB-lite"/>
    </source>
</evidence>
<dbReference type="GO" id="GO:0071038">
    <property type="term" value="P:TRAMP-dependent tRNA surveillance pathway"/>
    <property type="evidence" value="ECO:0007669"/>
    <property type="project" value="TreeGrafter"/>
</dbReference>
<keyword evidence="14" id="KW-1185">Reference proteome</keyword>
<dbReference type="PANTHER" id="PTHR11097:SF14">
    <property type="entry name" value="EXOSOME COMPLEX COMPONENT RRP45"/>
    <property type="match status" value="1"/>
</dbReference>
<protein>
    <recommendedName>
        <fullName evidence="4">Exosome complex component RRP45</fullName>
    </recommendedName>
    <alternativeName>
        <fullName evidence="10">Exosome component 9</fullName>
    </alternativeName>
</protein>
<dbReference type="GO" id="GO:0034476">
    <property type="term" value="P:U5 snRNA 3'-end processing"/>
    <property type="evidence" value="ECO:0007669"/>
    <property type="project" value="TreeGrafter"/>
</dbReference>
<dbReference type="GO" id="GO:0000467">
    <property type="term" value="P:exonucleolytic trimming to generate mature 3'-end of 5.8S rRNA from tricistronic rRNA transcript (SSU-rRNA, 5.8S rRNA, LSU-rRNA)"/>
    <property type="evidence" value="ECO:0007669"/>
    <property type="project" value="TreeGrafter"/>
</dbReference>
<feature type="domain" description="Exoribonuclease phosphorolytic" evidence="13">
    <location>
        <begin position="191"/>
        <end position="233"/>
    </location>
</feature>
<sequence length="410" mass="46247">MREVILSHCEKNFVNKAIDKETRLDGRQLLEARPVNIHFGSNWGCCIVSLGRTKAIAQVSCDIQKPKASRPNEGMLHINVELNPMAAPFFEAGRQSDPSVQINRQLERCLKDSKCIDLESLCIVADKKAWNLRVDINIINHDGNLVDCASIAALAALMHFHRPDVSSSEEEIIIHSFAEKDPLPLTIYHHPVCISFLVFENGNTIMDPTYLEEKVGVAQLTMGINSYRELCSLDFNYLTRTSVADVIPTISNQAANYAAELVSLIKESVRQDVEARYKKEVKNFGRFENCIATDKLTAMFTDKIPIKLSSWGKMDDREDEIMEDQKENEQIIKINKNSAELLLLKGDLFGNGGVNTWQNDSSSDDEEESSDEVVMVEETKTKCHVLDDIELSEDSEEEETQNMTKDDIQT</sequence>
<dbReference type="GO" id="GO:0000176">
    <property type="term" value="C:nuclear exosome (RNase complex)"/>
    <property type="evidence" value="ECO:0007669"/>
    <property type="project" value="TreeGrafter"/>
</dbReference>
<dbReference type="AlphaFoldDB" id="A0AAJ7BXR5"/>
<dbReference type="GO" id="GO:0034475">
    <property type="term" value="P:U4 snRNA 3'-end processing"/>
    <property type="evidence" value="ECO:0007669"/>
    <property type="project" value="TreeGrafter"/>
</dbReference>
<dbReference type="Proteomes" id="UP000694920">
    <property type="component" value="Unplaced"/>
</dbReference>
<keyword evidence="8" id="KW-0694">RNA-binding</keyword>
<evidence type="ECO:0000256" key="3">
    <source>
        <dbReference type="ARBA" id="ARBA00006678"/>
    </source>
</evidence>
<keyword evidence="9" id="KW-0539">Nucleus</keyword>
<dbReference type="GeneID" id="107268573"/>
<name>A0AAJ7BXR5_CEPCN</name>
<evidence type="ECO:0000313" key="14">
    <source>
        <dbReference type="Proteomes" id="UP000694920"/>
    </source>
</evidence>
<evidence type="ECO:0000256" key="6">
    <source>
        <dbReference type="ARBA" id="ARBA00022552"/>
    </source>
</evidence>
<evidence type="ECO:0000256" key="1">
    <source>
        <dbReference type="ARBA" id="ARBA00004496"/>
    </source>
</evidence>
<evidence type="ECO:0000259" key="12">
    <source>
        <dbReference type="Pfam" id="PF01138"/>
    </source>
</evidence>
<proteinExistence type="inferred from homology"/>
<comment type="subcellular location">
    <subcellularLocation>
        <location evidence="1">Cytoplasm</location>
    </subcellularLocation>
    <subcellularLocation>
        <location evidence="2">Nucleus</location>
        <location evidence="2">Nucleolus</location>
    </subcellularLocation>
</comment>
<evidence type="ECO:0000256" key="9">
    <source>
        <dbReference type="ARBA" id="ARBA00023242"/>
    </source>
</evidence>
<reference evidence="15" key="1">
    <citation type="submission" date="2025-08" db="UniProtKB">
        <authorList>
            <consortium name="RefSeq"/>
        </authorList>
    </citation>
    <scope>IDENTIFICATION</scope>
</reference>
<dbReference type="InterPro" id="IPR015847">
    <property type="entry name" value="ExoRNase_PH_dom2"/>
</dbReference>
<dbReference type="CDD" id="cd11368">
    <property type="entry name" value="RNase_PH_RRP45"/>
    <property type="match status" value="1"/>
</dbReference>
<dbReference type="PANTHER" id="PTHR11097">
    <property type="entry name" value="EXOSOME COMPLEX EXONUCLEASE RIBOSOMAL RNA PROCESSING PROTEIN"/>
    <property type="match status" value="1"/>
</dbReference>
<dbReference type="InterPro" id="IPR033100">
    <property type="entry name" value="Rrp45"/>
</dbReference>
<dbReference type="FunFam" id="3.30.230.70:FF:000005">
    <property type="entry name" value="Exosome complex component RRP45"/>
    <property type="match status" value="1"/>
</dbReference>
<evidence type="ECO:0000313" key="15">
    <source>
        <dbReference type="RefSeq" id="XP_015596977.1"/>
    </source>
</evidence>
<dbReference type="Gene3D" id="3.30.230.70">
    <property type="entry name" value="GHMP Kinase, N-terminal domain"/>
    <property type="match status" value="1"/>
</dbReference>
<evidence type="ECO:0000256" key="2">
    <source>
        <dbReference type="ARBA" id="ARBA00004604"/>
    </source>
</evidence>
<dbReference type="InterPro" id="IPR027408">
    <property type="entry name" value="PNPase/RNase_PH_dom_sf"/>
</dbReference>
<dbReference type="InterPro" id="IPR050590">
    <property type="entry name" value="Exosome_comp_Rrp42_subfam"/>
</dbReference>
<dbReference type="InterPro" id="IPR001247">
    <property type="entry name" value="ExoRNase_PH_dom1"/>
</dbReference>
<dbReference type="SUPFAM" id="SSF55666">
    <property type="entry name" value="Ribonuclease PH domain 2-like"/>
    <property type="match status" value="1"/>
</dbReference>
<dbReference type="Pfam" id="PF03725">
    <property type="entry name" value="RNase_PH_C"/>
    <property type="match status" value="1"/>
</dbReference>
<dbReference type="InterPro" id="IPR020568">
    <property type="entry name" value="Ribosomal_Su5_D2-typ_SF"/>
</dbReference>
<dbReference type="GO" id="GO:0035925">
    <property type="term" value="F:mRNA 3'-UTR AU-rich region binding"/>
    <property type="evidence" value="ECO:0007669"/>
    <property type="project" value="TreeGrafter"/>
</dbReference>
<keyword evidence="6" id="KW-0698">rRNA processing</keyword>
<dbReference type="InterPro" id="IPR036345">
    <property type="entry name" value="ExoRNase_PH_dom2_sf"/>
</dbReference>
<dbReference type="GO" id="GO:0005730">
    <property type="term" value="C:nucleolus"/>
    <property type="evidence" value="ECO:0007669"/>
    <property type="project" value="UniProtKB-SubCell"/>
</dbReference>
<dbReference type="RefSeq" id="XP_015596977.1">
    <property type="nucleotide sequence ID" value="XM_015741491.2"/>
</dbReference>
<evidence type="ECO:0000256" key="10">
    <source>
        <dbReference type="ARBA" id="ARBA00032660"/>
    </source>
</evidence>
<dbReference type="Pfam" id="PF01138">
    <property type="entry name" value="RNase_PH"/>
    <property type="match status" value="1"/>
</dbReference>
<dbReference type="GO" id="GO:0000177">
    <property type="term" value="C:cytoplasmic exosome (RNase complex)"/>
    <property type="evidence" value="ECO:0007669"/>
    <property type="project" value="TreeGrafter"/>
</dbReference>
<dbReference type="GO" id="GO:0071035">
    <property type="term" value="P:nuclear polyadenylation-dependent rRNA catabolic process"/>
    <property type="evidence" value="ECO:0007669"/>
    <property type="project" value="TreeGrafter"/>
</dbReference>